<evidence type="ECO:0000313" key="4">
    <source>
        <dbReference type="Proteomes" id="UP000256601"/>
    </source>
</evidence>
<dbReference type="OrthoDB" id="5307922at2759"/>
<dbReference type="Gene3D" id="2.120.10.30">
    <property type="entry name" value="TolB, C-terminal domain"/>
    <property type="match status" value="1"/>
</dbReference>
<dbReference type="eggNOG" id="ENOG502QUCT">
    <property type="taxonomic scope" value="Eukaryota"/>
</dbReference>
<dbReference type="EMBL" id="KZ859006">
    <property type="protein sequence ID" value="RDW25272.1"/>
    <property type="molecule type" value="Genomic_DNA"/>
</dbReference>
<organism evidence="1 3">
    <name type="scientific">Yarrowia lipolytica</name>
    <name type="common">Candida lipolytica</name>
    <dbReference type="NCBI Taxonomy" id="4952"/>
    <lineage>
        <taxon>Eukaryota</taxon>
        <taxon>Fungi</taxon>
        <taxon>Dikarya</taxon>
        <taxon>Ascomycota</taxon>
        <taxon>Saccharomycotina</taxon>
        <taxon>Dipodascomycetes</taxon>
        <taxon>Dipodascales</taxon>
        <taxon>Dipodascales incertae sedis</taxon>
        <taxon>Yarrowia</taxon>
    </lineage>
</organism>
<reference evidence="2 4" key="2">
    <citation type="submission" date="2018-07" db="EMBL/GenBank/DDBJ databases">
        <title>Draft Genome Assemblies for Five Robust Yarrowia lipolytica Strains Exhibiting High Lipid Production and Pentose Sugar Utilization and Sugar Alcohol Secretion from Undetoxified Lignocellulosic Biomass Hydrolysates.</title>
        <authorList>
            <consortium name="DOE Joint Genome Institute"/>
            <person name="Walker C."/>
            <person name="Ryu S."/>
            <person name="Na H."/>
            <person name="Zane M."/>
            <person name="LaButti K."/>
            <person name="Lipzen A."/>
            <person name="Haridas S."/>
            <person name="Barry K."/>
            <person name="Grigoriev I.V."/>
            <person name="Quarterman J."/>
            <person name="Slininger P."/>
            <person name="Dien B."/>
            <person name="Trinh C.T."/>
        </authorList>
    </citation>
    <scope>NUCLEOTIDE SEQUENCE [LARGE SCALE GENOMIC DNA]</scope>
    <source>
        <strain evidence="2 4">YB392</strain>
    </source>
</reference>
<gene>
    <name evidence="2" type="ORF">B0I71DRAFT_42106</name>
    <name evidence="1" type="ORF">YALI1_C00116g</name>
</gene>
<protein>
    <submittedName>
        <fullName evidence="1">Uncharacterized protein</fullName>
    </submittedName>
</protein>
<sequence length="399" mass="44916">MALFINLLAVFVSLIIGGTIYLDRSFSELTNRVSWNDRHVYNKAAEYNAASCKVSKAIPEACEDSIVDDSTGLVYFSCGETENRTKWFPGCNWWDKEGMTTNSFYVYDPETRDFEKMNLDYHGEFVSHGLSLLKDPNNPDTRYIFSVNHKSTGSIISIFSFQAGTNDVSHVGDIKDSRIYTPNSVTAYVEDDGSIAIMYTNDHLFRKGFMRHVEDSYGPFMWGHVGNCNFKIEDGDIKGLSCSRVAVENSYPNGITHIPDTKEFLVADTRLGTLSSFKWDVDTKSLNLQHSTPFGAALDNVHVIAGTKDVIVAGFPDEKQVFYKFRNMHDKSIKVESLVFRANSRDNYTVPHVLQKTDGLHGLQVVTNYNYLPKHDRLLGSSVCSEGILICDNIYGIIM</sequence>
<evidence type="ECO:0000313" key="2">
    <source>
        <dbReference type="EMBL" id="RDW25272.1"/>
    </source>
</evidence>
<dbReference type="KEGG" id="yli:2909401"/>
<accession>A0A1H6PQ92</accession>
<evidence type="ECO:0000313" key="1">
    <source>
        <dbReference type="EMBL" id="AOW02127.1"/>
    </source>
</evidence>
<name>A0A1H6PQ92_YARLL</name>
<dbReference type="OMA" id="NACEDVK"/>
<dbReference type="GeneID" id="2909401"/>
<reference evidence="1 3" key="1">
    <citation type="journal article" date="2016" name="PLoS ONE">
        <title>Sequence Assembly of Yarrowia lipolytica Strain W29/CLIB89 Shows Transposable Element Diversity.</title>
        <authorList>
            <person name="Magnan C."/>
            <person name="Yu J."/>
            <person name="Chang I."/>
            <person name="Jahn E."/>
            <person name="Kanomata Y."/>
            <person name="Wu J."/>
            <person name="Zeller M."/>
            <person name="Oakes M."/>
            <person name="Baldi P."/>
            <person name="Sandmeyer S."/>
        </authorList>
    </citation>
    <scope>NUCLEOTIDE SEQUENCE [LARGE SCALE GENOMIC DNA]</scope>
    <source>
        <strain evidence="1">CLIB89</strain>
        <strain evidence="3">CLIB89(W29)</strain>
    </source>
</reference>
<dbReference type="EMBL" id="CP017555">
    <property type="protein sequence ID" value="AOW02127.1"/>
    <property type="molecule type" value="Genomic_DNA"/>
</dbReference>
<dbReference type="Proteomes" id="UP000182444">
    <property type="component" value="Chromosome 1C"/>
</dbReference>
<dbReference type="InterPro" id="IPR051288">
    <property type="entry name" value="Serum_paraoxonase/arylesterase"/>
</dbReference>
<dbReference type="PANTHER" id="PTHR11799">
    <property type="entry name" value="PARAOXONASE"/>
    <property type="match status" value="1"/>
</dbReference>
<dbReference type="VEuPathDB" id="FungiDB:YALI0_C00110g"/>
<dbReference type="VEuPathDB" id="FungiDB:YALI1_C00116g"/>
<dbReference type="SUPFAM" id="SSF63829">
    <property type="entry name" value="Calcium-dependent phosphotriesterase"/>
    <property type="match status" value="1"/>
</dbReference>
<evidence type="ECO:0000313" key="3">
    <source>
        <dbReference type="Proteomes" id="UP000182444"/>
    </source>
</evidence>
<dbReference type="Proteomes" id="UP000256601">
    <property type="component" value="Unassembled WGS sequence"/>
</dbReference>
<dbReference type="InterPro" id="IPR011042">
    <property type="entry name" value="6-blade_b-propeller_TolB-like"/>
</dbReference>
<dbReference type="RefSeq" id="XP_501270.1">
    <property type="nucleotide sequence ID" value="XM_501270.1"/>
</dbReference>
<dbReference type="AlphaFoldDB" id="A0A1H6PQ92"/>
<dbReference type="PANTHER" id="PTHR11799:SF12">
    <property type="entry name" value="PARAOXONASE-RELATED"/>
    <property type="match status" value="1"/>
</dbReference>
<proteinExistence type="predicted"/>